<dbReference type="AlphaFoldDB" id="A0A5B7INU2"/>
<evidence type="ECO:0000313" key="1">
    <source>
        <dbReference type="EMBL" id="MPC85482.1"/>
    </source>
</evidence>
<name>A0A5B7INU2_PORTR</name>
<proteinExistence type="predicted"/>
<reference evidence="1 2" key="1">
    <citation type="submission" date="2019-05" db="EMBL/GenBank/DDBJ databases">
        <title>Another draft genome of Portunus trituberculatus and its Hox gene families provides insights of decapod evolution.</title>
        <authorList>
            <person name="Jeong J.-H."/>
            <person name="Song I."/>
            <person name="Kim S."/>
            <person name="Choi T."/>
            <person name="Kim D."/>
            <person name="Ryu S."/>
            <person name="Kim W."/>
        </authorList>
    </citation>
    <scope>NUCLEOTIDE SEQUENCE [LARGE SCALE GENOMIC DNA]</scope>
    <source>
        <tissue evidence="1">Muscle</tissue>
    </source>
</reference>
<protein>
    <submittedName>
        <fullName evidence="1">Uncharacterized protein</fullName>
    </submittedName>
</protein>
<comment type="caution">
    <text evidence="1">The sequence shown here is derived from an EMBL/GenBank/DDBJ whole genome shotgun (WGS) entry which is preliminary data.</text>
</comment>
<sequence length="111" mass="12304">MSFTACVEGCRDPGYTDGELHIRLLAGHCPPASEAQRAGRLGVSGGKELTKVRYLQQRETSICAKTCVLWKTCCCLRNVAYGCQLSFFNQSYKAIDFEHAVKLPILFSLLI</sequence>
<dbReference type="Proteomes" id="UP000324222">
    <property type="component" value="Unassembled WGS sequence"/>
</dbReference>
<accession>A0A5B7INU2</accession>
<organism evidence="1 2">
    <name type="scientific">Portunus trituberculatus</name>
    <name type="common">Swimming crab</name>
    <name type="synonym">Neptunus trituberculatus</name>
    <dbReference type="NCBI Taxonomy" id="210409"/>
    <lineage>
        <taxon>Eukaryota</taxon>
        <taxon>Metazoa</taxon>
        <taxon>Ecdysozoa</taxon>
        <taxon>Arthropoda</taxon>
        <taxon>Crustacea</taxon>
        <taxon>Multicrustacea</taxon>
        <taxon>Malacostraca</taxon>
        <taxon>Eumalacostraca</taxon>
        <taxon>Eucarida</taxon>
        <taxon>Decapoda</taxon>
        <taxon>Pleocyemata</taxon>
        <taxon>Brachyura</taxon>
        <taxon>Eubrachyura</taxon>
        <taxon>Portunoidea</taxon>
        <taxon>Portunidae</taxon>
        <taxon>Portuninae</taxon>
        <taxon>Portunus</taxon>
    </lineage>
</organism>
<dbReference type="EMBL" id="VSRR010068579">
    <property type="protein sequence ID" value="MPC85482.1"/>
    <property type="molecule type" value="Genomic_DNA"/>
</dbReference>
<keyword evidence="2" id="KW-1185">Reference proteome</keyword>
<evidence type="ECO:0000313" key="2">
    <source>
        <dbReference type="Proteomes" id="UP000324222"/>
    </source>
</evidence>
<gene>
    <name evidence="1" type="ORF">E2C01_080260</name>
</gene>